<evidence type="ECO:0000313" key="2">
    <source>
        <dbReference type="Proteomes" id="UP000254925"/>
    </source>
</evidence>
<sequence>MWVAGIDGCRAGWMAALMRVGEPASASLRIARSIAEILDGPEAPAFIAVDMPIGLPERISGSGRMPEQLVRPLLGARQSSVFAIPSRAAVHAGDYGEACALALDTSDPPRKVSRQGFNLFPKIREIDALLRARADLVPRLFEVHPELAFWSLNGRRPLTEPKKVKSRLYCPGLALRRALLASAGLPSALTEATPPPGAGEDDLIDALAGLTVALDLATGGGQSFPDPPGRDAHGLPVAIWTHRPR</sequence>
<dbReference type="InterPro" id="IPR007362">
    <property type="entry name" value="DUF429"/>
</dbReference>
<dbReference type="Pfam" id="PF04250">
    <property type="entry name" value="DUF429"/>
    <property type="match status" value="1"/>
</dbReference>
<dbReference type="OrthoDB" id="9811476at2"/>
<gene>
    <name evidence="1" type="ORF">DES45_101604</name>
</gene>
<name>A0A370HVA2_9HYPH</name>
<organism evidence="1 2">
    <name type="scientific">Microvirga subterranea</name>
    <dbReference type="NCBI Taxonomy" id="186651"/>
    <lineage>
        <taxon>Bacteria</taxon>
        <taxon>Pseudomonadati</taxon>
        <taxon>Pseudomonadota</taxon>
        <taxon>Alphaproteobacteria</taxon>
        <taxon>Hyphomicrobiales</taxon>
        <taxon>Methylobacteriaceae</taxon>
        <taxon>Microvirga</taxon>
    </lineage>
</organism>
<keyword evidence="2" id="KW-1185">Reference proteome</keyword>
<reference evidence="1 2" key="1">
    <citation type="submission" date="2018-07" db="EMBL/GenBank/DDBJ databases">
        <title>Genomic Encyclopedia of Type Strains, Phase IV (KMG-IV): sequencing the most valuable type-strain genomes for metagenomic binning, comparative biology and taxonomic classification.</title>
        <authorList>
            <person name="Goeker M."/>
        </authorList>
    </citation>
    <scope>NUCLEOTIDE SEQUENCE [LARGE SCALE GENOMIC DNA]</scope>
    <source>
        <strain evidence="1 2">DSM 14364</strain>
    </source>
</reference>
<dbReference type="EMBL" id="QQBB01000001">
    <property type="protein sequence ID" value="RDI62335.1"/>
    <property type="molecule type" value="Genomic_DNA"/>
</dbReference>
<dbReference type="RefSeq" id="WP_114768463.1">
    <property type="nucleotide sequence ID" value="NZ_QQBB01000001.1"/>
</dbReference>
<dbReference type="AlphaFoldDB" id="A0A370HVA2"/>
<dbReference type="Proteomes" id="UP000254925">
    <property type="component" value="Unassembled WGS sequence"/>
</dbReference>
<accession>A0A370HVA2</accession>
<comment type="caution">
    <text evidence="1">The sequence shown here is derived from an EMBL/GenBank/DDBJ whole genome shotgun (WGS) entry which is preliminary data.</text>
</comment>
<protein>
    <submittedName>
        <fullName evidence="1">Putative RNase H-like nuclease</fullName>
    </submittedName>
</protein>
<proteinExistence type="predicted"/>
<evidence type="ECO:0000313" key="1">
    <source>
        <dbReference type="EMBL" id="RDI62335.1"/>
    </source>
</evidence>